<dbReference type="PANTHER" id="PTHR34849">
    <property type="entry name" value="SSL5025 PROTEIN"/>
    <property type="match status" value="1"/>
</dbReference>
<name>A0A1M5FVY4_9FLAO</name>
<dbReference type="InterPro" id="IPR009057">
    <property type="entry name" value="Homeodomain-like_sf"/>
</dbReference>
<evidence type="ECO:0000313" key="2">
    <source>
        <dbReference type="Proteomes" id="UP000184020"/>
    </source>
</evidence>
<keyword evidence="2" id="KW-1185">Reference proteome</keyword>
<dbReference type="Gene3D" id="1.10.10.10">
    <property type="entry name" value="Winged helix-like DNA-binding domain superfamily/Winged helix DNA-binding domain"/>
    <property type="match status" value="1"/>
</dbReference>
<proteinExistence type="predicted"/>
<dbReference type="PANTHER" id="PTHR34849:SF3">
    <property type="entry name" value="SSR2962 PROTEIN"/>
    <property type="match status" value="1"/>
</dbReference>
<sequence>MSHYKNIIIRDPAVMNGKPIIKGTRITVELILKKLSEGISVTDLAKLYPHLTHTEILATLGYASDIIGNEELLEVS</sequence>
<gene>
    <name evidence="1" type="ORF">SAMN05444372_101326</name>
</gene>
<protein>
    <submittedName>
        <fullName evidence="1">Uncharacterized conserved protein, DUF433 family</fullName>
    </submittedName>
</protein>
<dbReference type="Proteomes" id="UP000184020">
    <property type="component" value="Unassembled WGS sequence"/>
</dbReference>
<dbReference type="InterPro" id="IPR036388">
    <property type="entry name" value="WH-like_DNA-bd_sf"/>
</dbReference>
<dbReference type="EMBL" id="FQWF01000001">
    <property type="protein sequence ID" value="SHF95695.1"/>
    <property type="molecule type" value="Genomic_DNA"/>
</dbReference>
<dbReference type="RefSeq" id="WP_073016517.1">
    <property type="nucleotide sequence ID" value="NZ_FQWF01000001.1"/>
</dbReference>
<accession>A0A1M5FVY4</accession>
<dbReference type="STRING" id="229205.SAMN05444372_101326"/>
<dbReference type="Pfam" id="PF04255">
    <property type="entry name" value="DUF433"/>
    <property type="match status" value="1"/>
</dbReference>
<dbReference type="OrthoDB" id="9809515at2"/>
<evidence type="ECO:0000313" key="1">
    <source>
        <dbReference type="EMBL" id="SHF95695.1"/>
    </source>
</evidence>
<dbReference type="SUPFAM" id="SSF46689">
    <property type="entry name" value="Homeodomain-like"/>
    <property type="match status" value="1"/>
</dbReference>
<organism evidence="1 2">
    <name type="scientific">Flavobacterium micromati</name>
    <dbReference type="NCBI Taxonomy" id="229205"/>
    <lineage>
        <taxon>Bacteria</taxon>
        <taxon>Pseudomonadati</taxon>
        <taxon>Bacteroidota</taxon>
        <taxon>Flavobacteriia</taxon>
        <taxon>Flavobacteriales</taxon>
        <taxon>Flavobacteriaceae</taxon>
        <taxon>Flavobacterium</taxon>
    </lineage>
</organism>
<dbReference type="InterPro" id="IPR007367">
    <property type="entry name" value="DUF433"/>
</dbReference>
<dbReference type="AlphaFoldDB" id="A0A1M5FVY4"/>
<reference evidence="2" key="1">
    <citation type="submission" date="2016-11" db="EMBL/GenBank/DDBJ databases">
        <authorList>
            <person name="Varghese N."/>
            <person name="Submissions S."/>
        </authorList>
    </citation>
    <scope>NUCLEOTIDE SEQUENCE [LARGE SCALE GENOMIC DNA]</scope>
    <source>
        <strain evidence="2">DSM 17659</strain>
    </source>
</reference>